<proteinExistence type="predicted"/>
<gene>
    <name evidence="3" type="ORF">Cadr_000002359</name>
</gene>
<dbReference type="InterPro" id="IPR035847">
    <property type="entry name" value="SH3BP2_SH2"/>
</dbReference>
<dbReference type="GO" id="GO:0007165">
    <property type="term" value="P:signal transduction"/>
    <property type="evidence" value="ECO:0007669"/>
    <property type="project" value="InterPro"/>
</dbReference>
<evidence type="ECO:0000313" key="3">
    <source>
        <dbReference type="EMBL" id="KAB1282025.1"/>
    </source>
</evidence>
<dbReference type="GO" id="GO:0017124">
    <property type="term" value="F:SH3 domain binding"/>
    <property type="evidence" value="ECO:0007669"/>
    <property type="project" value="TreeGrafter"/>
</dbReference>
<dbReference type="PANTHER" id="PTHR15126">
    <property type="entry name" value="SH3-BINDING"/>
    <property type="match status" value="1"/>
</dbReference>
<organism evidence="3 4">
    <name type="scientific">Camelus dromedarius</name>
    <name type="common">Dromedary</name>
    <name type="synonym">Arabian camel</name>
    <dbReference type="NCBI Taxonomy" id="9838"/>
    <lineage>
        <taxon>Eukaryota</taxon>
        <taxon>Metazoa</taxon>
        <taxon>Chordata</taxon>
        <taxon>Craniata</taxon>
        <taxon>Vertebrata</taxon>
        <taxon>Euteleostomi</taxon>
        <taxon>Mammalia</taxon>
        <taxon>Eutheria</taxon>
        <taxon>Laurasiatheria</taxon>
        <taxon>Artiodactyla</taxon>
        <taxon>Tylopoda</taxon>
        <taxon>Camelidae</taxon>
        <taxon>Camelus</taxon>
    </lineage>
</organism>
<dbReference type="EMBL" id="JWIN03000002">
    <property type="protein sequence ID" value="KAB1282025.1"/>
    <property type="molecule type" value="Genomic_DNA"/>
</dbReference>
<feature type="domain" description="SH2" evidence="2">
    <location>
        <begin position="180"/>
        <end position="258"/>
    </location>
</feature>
<dbReference type="CDD" id="cd10359">
    <property type="entry name" value="SH2_SH3BP2"/>
    <property type="match status" value="1"/>
</dbReference>
<name>A0A5N4EF86_CAMDR</name>
<dbReference type="InterPro" id="IPR035848">
    <property type="entry name" value="SH3BP2"/>
</dbReference>
<evidence type="ECO:0000256" key="1">
    <source>
        <dbReference type="PROSITE-ProRule" id="PRU00191"/>
    </source>
</evidence>
<keyword evidence="4" id="KW-1185">Reference proteome</keyword>
<reference evidence="3 4" key="1">
    <citation type="journal article" date="2019" name="Mol. Ecol. Resour.">
        <title>Improving Illumina assemblies with Hi-C and long reads: an example with the North African dromedary.</title>
        <authorList>
            <person name="Elbers J.P."/>
            <person name="Rogers M.F."/>
            <person name="Perelman P.L."/>
            <person name="Proskuryakova A.A."/>
            <person name="Serdyukova N.A."/>
            <person name="Johnson W.E."/>
            <person name="Horin P."/>
            <person name="Corander J."/>
            <person name="Murphy D."/>
            <person name="Burger P.A."/>
        </authorList>
    </citation>
    <scope>NUCLEOTIDE SEQUENCE [LARGE SCALE GENOMIC DNA]</scope>
    <source>
        <strain evidence="3">Drom800</strain>
        <tissue evidence="3">Blood</tissue>
    </source>
</reference>
<dbReference type="PROSITE" id="PS50001">
    <property type="entry name" value="SH2"/>
    <property type="match status" value="1"/>
</dbReference>
<dbReference type="PANTHER" id="PTHR15126:SF4">
    <property type="entry name" value="SH3 DOMAIN-BINDING PROTEIN 2"/>
    <property type="match status" value="1"/>
</dbReference>
<dbReference type="InterPro" id="IPR000980">
    <property type="entry name" value="SH2"/>
</dbReference>
<dbReference type="InterPro" id="IPR036860">
    <property type="entry name" value="SH2_dom_sf"/>
</dbReference>
<comment type="caution">
    <text evidence="3">The sequence shown here is derived from an EMBL/GenBank/DDBJ whole genome shotgun (WGS) entry which is preliminary data.</text>
</comment>
<sequence>MGRVSGASPLKNPGNPCRLTLHRPALVGRTLMRTMRRQDPVACPGPSCGWVAAGEPQARAAPPWPSRARSPRTLELGGMNTAQSPGSWHRWAASGMVEGAGHKHCSDLTRPPPASLQVPLPSSVFINTTESCEVESLGAGQLLAQYPAKCHEKLGKRAERVSPALQWAVPPGLFKATSPREEPQDGLYCIRNSSTKSGKVLVVWDETSNKVRNYRIFEKDSKFYLEGDVLFLSVGSLVEHYHAHVLPGHQSLLLRLPYGYARPR</sequence>
<accession>A0A5N4EF86</accession>
<evidence type="ECO:0000313" key="4">
    <source>
        <dbReference type="Proteomes" id="UP000299084"/>
    </source>
</evidence>
<dbReference type="FunFam" id="3.30.505.10:FF:000043">
    <property type="entry name" value="SH3 domain binding protein 2"/>
    <property type="match status" value="1"/>
</dbReference>
<dbReference type="Gene3D" id="3.30.505.10">
    <property type="entry name" value="SH2 domain"/>
    <property type="match status" value="1"/>
</dbReference>
<dbReference type="Proteomes" id="UP000299084">
    <property type="component" value="Unassembled WGS sequence"/>
</dbReference>
<protein>
    <submittedName>
        <fullName evidence="3">SH3 domain-binding protein 2</fullName>
    </submittedName>
</protein>
<evidence type="ECO:0000259" key="2">
    <source>
        <dbReference type="PROSITE" id="PS50001"/>
    </source>
</evidence>
<dbReference type="Pfam" id="PF00017">
    <property type="entry name" value="SH2"/>
    <property type="match status" value="1"/>
</dbReference>
<keyword evidence="1" id="KW-0727">SH2 domain</keyword>
<dbReference type="SMART" id="SM00252">
    <property type="entry name" value="SH2"/>
    <property type="match status" value="1"/>
</dbReference>
<dbReference type="SUPFAM" id="SSF55550">
    <property type="entry name" value="SH2 domain"/>
    <property type="match status" value="1"/>
</dbReference>
<dbReference type="AlphaFoldDB" id="A0A5N4EF86"/>